<keyword evidence="11" id="KW-1185">Reference proteome</keyword>
<evidence type="ECO:0000256" key="6">
    <source>
        <dbReference type="ARBA" id="ARBA00023136"/>
    </source>
</evidence>
<evidence type="ECO:0000256" key="5">
    <source>
        <dbReference type="ARBA" id="ARBA00022989"/>
    </source>
</evidence>
<dbReference type="EMBL" id="VJWX01000498">
    <property type="protein sequence ID" value="TVT26352.1"/>
    <property type="molecule type" value="Genomic_DNA"/>
</dbReference>
<keyword evidence="5 8" id="KW-1133">Transmembrane helix</keyword>
<protein>
    <submittedName>
        <fullName evidence="10">Lycopene cyclase domain-containing protein</fullName>
    </submittedName>
</protein>
<evidence type="ECO:0000256" key="8">
    <source>
        <dbReference type="SAM" id="Phobius"/>
    </source>
</evidence>
<dbReference type="Proteomes" id="UP000320011">
    <property type="component" value="Unassembled WGS sequence"/>
</dbReference>
<reference evidence="10 11" key="2">
    <citation type="submission" date="2019-08" db="EMBL/GenBank/DDBJ databases">
        <title>Amycolatopsis acidicola sp. nov., isolated from peat swamp forest soil.</title>
        <authorList>
            <person name="Srisuk N."/>
        </authorList>
    </citation>
    <scope>NUCLEOTIDE SEQUENCE [LARGE SCALE GENOMIC DNA]</scope>
    <source>
        <strain evidence="10 11">TBRC 6029</strain>
    </source>
</reference>
<comment type="pathway">
    <text evidence="2">Carotenoid biosynthesis.</text>
</comment>
<dbReference type="OrthoDB" id="5195186at2"/>
<dbReference type="InterPro" id="IPR017825">
    <property type="entry name" value="Lycopene_cyclase_dom"/>
</dbReference>
<keyword evidence="3 8" id="KW-0812">Transmembrane</keyword>
<evidence type="ECO:0000313" key="11">
    <source>
        <dbReference type="Proteomes" id="UP000320011"/>
    </source>
</evidence>
<feature type="transmembrane region" description="Helical" evidence="8">
    <location>
        <begin position="78"/>
        <end position="96"/>
    </location>
</feature>
<dbReference type="AlphaFoldDB" id="A0A558AQ18"/>
<evidence type="ECO:0000313" key="10">
    <source>
        <dbReference type="EMBL" id="TVT26352.1"/>
    </source>
</evidence>
<dbReference type="GO" id="GO:0045436">
    <property type="term" value="F:lycopene beta cyclase activity"/>
    <property type="evidence" value="ECO:0007669"/>
    <property type="project" value="UniProtKB-ARBA"/>
</dbReference>
<dbReference type="RefSeq" id="WP_144592498.1">
    <property type="nucleotide sequence ID" value="NZ_VJWX01000498.1"/>
</dbReference>
<evidence type="ECO:0000256" key="2">
    <source>
        <dbReference type="ARBA" id="ARBA00004829"/>
    </source>
</evidence>
<evidence type="ECO:0000256" key="1">
    <source>
        <dbReference type="ARBA" id="ARBA00004141"/>
    </source>
</evidence>
<gene>
    <name evidence="10" type="ORF">FNH05_31545</name>
</gene>
<reference evidence="10 11" key="1">
    <citation type="submission" date="2019-07" db="EMBL/GenBank/DDBJ databases">
        <authorList>
            <person name="Duangmal K."/>
            <person name="Teo W.F.A."/>
        </authorList>
    </citation>
    <scope>NUCLEOTIDE SEQUENCE [LARGE SCALE GENOMIC DNA]</scope>
    <source>
        <strain evidence="10 11">TBRC 6029</strain>
    </source>
</reference>
<feature type="transmembrane region" description="Helical" evidence="8">
    <location>
        <begin position="34"/>
        <end position="58"/>
    </location>
</feature>
<organism evidence="10 11">
    <name type="scientific">Amycolatopsis rhizosphaerae</name>
    <dbReference type="NCBI Taxonomy" id="2053003"/>
    <lineage>
        <taxon>Bacteria</taxon>
        <taxon>Bacillati</taxon>
        <taxon>Actinomycetota</taxon>
        <taxon>Actinomycetes</taxon>
        <taxon>Pseudonocardiales</taxon>
        <taxon>Pseudonocardiaceae</taxon>
        <taxon>Amycolatopsis</taxon>
    </lineage>
</organism>
<proteinExistence type="predicted"/>
<comment type="subcellular location">
    <subcellularLocation>
        <location evidence="1">Membrane</location>
        <topology evidence="1">Multi-pass membrane protein</topology>
    </subcellularLocation>
</comment>
<keyword evidence="7" id="KW-0413">Isomerase</keyword>
<name>A0A558AQ18_9PSEU</name>
<evidence type="ECO:0000256" key="7">
    <source>
        <dbReference type="ARBA" id="ARBA00023235"/>
    </source>
</evidence>
<dbReference type="GO" id="GO:0016117">
    <property type="term" value="P:carotenoid biosynthetic process"/>
    <property type="evidence" value="ECO:0007669"/>
    <property type="project" value="UniProtKB-KW"/>
</dbReference>
<comment type="caution">
    <text evidence="10">The sequence shown here is derived from an EMBL/GenBank/DDBJ whole genome shotgun (WGS) entry which is preliminary data.</text>
</comment>
<evidence type="ECO:0000256" key="4">
    <source>
        <dbReference type="ARBA" id="ARBA00022746"/>
    </source>
</evidence>
<sequence length="105" mass="11813">MDHWQYLFLLGACLAVTLPLELSGSRVYRQPARLARAVLPAAAVFVAWDVLAVVNGVWDYDPRYLLGVRLPFGLPLEEALFFLVIPLCGLLSFETVERLLGRARR</sequence>
<dbReference type="Pfam" id="PF18916">
    <property type="entry name" value="Lycopene_cyc"/>
    <property type="match status" value="1"/>
</dbReference>
<keyword evidence="6 8" id="KW-0472">Membrane</keyword>
<dbReference type="GO" id="GO:0016020">
    <property type="term" value="C:membrane"/>
    <property type="evidence" value="ECO:0007669"/>
    <property type="project" value="UniProtKB-SubCell"/>
</dbReference>
<feature type="domain" description="Lycopene cyclase" evidence="9">
    <location>
        <begin position="20"/>
        <end position="95"/>
    </location>
</feature>
<dbReference type="NCBIfam" id="TIGR03462">
    <property type="entry name" value="CarR_dom_SF"/>
    <property type="match status" value="1"/>
</dbReference>
<dbReference type="GO" id="GO:0016872">
    <property type="term" value="F:intramolecular lyase activity"/>
    <property type="evidence" value="ECO:0007669"/>
    <property type="project" value="InterPro"/>
</dbReference>
<evidence type="ECO:0000256" key="3">
    <source>
        <dbReference type="ARBA" id="ARBA00022692"/>
    </source>
</evidence>
<feature type="transmembrane region" description="Helical" evidence="8">
    <location>
        <begin position="6"/>
        <end position="22"/>
    </location>
</feature>
<keyword evidence="4" id="KW-0125">Carotenoid biosynthesis</keyword>
<evidence type="ECO:0000259" key="9">
    <source>
        <dbReference type="Pfam" id="PF18916"/>
    </source>
</evidence>
<accession>A0A558AQ18</accession>